<evidence type="ECO:0000313" key="2">
    <source>
        <dbReference type="EMBL" id="CAG4967274.1"/>
    </source>
</evidence>
<comment type="caution">
    <text evidence="2">The sequence shown here is derived from an EMBL/GenBank/DDBJ whole genome shotgun (WGS) entry which is preliminary data.</text>
</comment>
<name>A0A8S3WLM1_PARAO</name>
<dbReference type="Proteomes" id="UP000691718">
    <property type="component" value="Unassembled WGS sequence"/>
</dbReference>
<evidence type="ECO:0000256" key="1">
    <source>
        <dbReference type="SAM" id="Coils"/>
    </source>
</evidence>
<dbReference type="OrthoDB" id="7471925at2759"/>
<keyword evidence="1" id="KW-0175">Coiled coil</keyword>
<protein>
    <submittedName>
        <fullName evidence="2">(apollo) hypothetical protein</fullName>
    </submittedName>
</protein>
<sequence length="221" mass="25672">MSRNSSHEHFITESGDVLEVIREEQYFTTVSSVKIDATGNTKMDATGSTKIEAMPGDLTAECTCAKRKVKEEYISNKEDINKLLKEKEDLLKAKYKKDLDNEIRILKNRFDFILQNEEIRTSYMLCEAHRERKEKISALQTQLECKNLAGLMYVLCSERRRCKYEKLQMAQEYTKYIEVLQDALADAQALILRLVRGYKIASKVDDEWQVKIRSIIKEVIG</sequence>
<evidence type="ECO:0000313" key="3">
    <source>
        <dbReference type="Proteomes" id="UP000691718"/>
    </source>
</evidence>
<organism evidence="2 3">
    <name type="scientific">Parnassius apollo</name>
    <name type="common">Apollo butterfly</name>
    <name type="synonym">Papilio apollo</name>
    <dbReference type="NCBI Taxonomy" id="110799"/>
    <lineage>
        <taxon>Eukaryota</taxon>
        <taxon>Metazoa</taxon>
        <taxon>Ecdysozoa</taxon>
        <taxon>Arthropoda</taxon>
        <taxon>Hexapoda</taxon>
        <taxon>Insecta</taxon>
        <taxon>Pterygota</taxon>
        <taxon>Neoptera</taxon>
        <taxon>Endopterygota</taxon>
        <taxon>Lepidoptera</taxon>
        <taxon>Glossata</taxon>
        <taxon>Ditrysia</taxon>
        <taxon>Papilionoidea</taxon>
        <taxon>Papilionidae</taxon>
        <taxon>Parnassiinae</taxon>
        <taxon>Parnassini</taxon>
        <taxon>Parnassius</taxon>
        <taxon>Parnassius</taxon>
    </lineage>
</organism>
<keyword evidence="3" id="KW-1185">Reference proteome</keyword>
<reference evidence="2" key="1">
    <citation type="submission" date="2021-04" db="EMBL/GenBank/DDBJ databases">
        <authorList>
            <person name="Tunstrom K."/>
        </authorList>
    </citation>
    <scope>NUCLEOTIDE SEQUENCE</scope>
</reference>
<dbReference type="AlphaFoldDB" id="A0A8S3WLM1"/>
<feature type="coiled-coil region" evidence="1">
    <location>
        <begin position="66"/>
        <end position="116"/>
    </location>
</feature>
<gene>
    <name evidence="2" type="ORF">PAPOLLO_LOCUS7758</name>
</gene>
<dbReference type="EMBL" id="CAJQZP010000541">
    <property type="protein sequence ID" value="CAG4967274.1"/>
    <property type="molecule type" value="Genomic_DNA"/>
</dbReference>
<accession>A0A8S3WLM1</accession>
<proteinExistence type="predicted"/>